<gene>
    <name evidence="1" type="ORF">C8A05DRAFT_37331</name>
</gene>
<accession>A0AAN6MFB8</accession>
<reference evidence="1" key="1">
    <citation type="journal article" date="2023" name="Mol. Phylogenet. Evol.">
        <title>Genome-scale phylogeny and comparative genomics of the fungal order Sordariales.</title>
        <authorList>
            <person name="Hensen N."/>
            <person name="Bonometti L."/>
            <person name="Westerberg I."/>
            <person name="Brannstrom I.O."/>
            <person name="Guillou S."/>
            <person name="Cros-Aarteil S."/>
            <person name="Calhoun S."/>
            <person name="Haridas S."/>
            <person name="Kuo A."/>
            <person name="Mondo S."/>
            <person name="Pangilinan J."/>
            <person name="Riley R."/>
            <person name="LaButti K."/>
            <person name="Andreopoulos B."/>
            <person name="Lipzen A."/>
            <person name="Chen C."/>
            <person name="Yan M."/>
            <person name="Daum C."/>
            <person name="Ng V."/>
            <person name="Clum A."/>
            <person name="Steindorff A."/>
            <person name="Ohm R.A."/>
            <person name="Martin F."/>
            <person name="Silar P."/>
            <person name="Natvig D.O."/>
            <person name="Lalanne C."/>
            <person name="Gautier V."/>
            <person name="Ament-Velasquez S.L."/>
            <person name="Kruys A."/>
            <person name="Hutchinson M.I."/>
            <person name="Powell A.J."/>
            <person name="Barry K."/>
            <person name="Miller A.N."/>
            <person name="Grigoriev I.V."/>
            <person name="Debuchy R."/>
            <person name="Gladieux P."/>
            <person name="Hiltunen Thoren M."/>
            <person name="Johannesson H."/>
        </authorList>
    </citation>
    <scope>NUCLEOTIDE SEQUENCE</scope>
    <source>
        <strain evidence="1">CBS 103.79</strain>
    </source>
</reference>
<comment type="caution">
    <text evidence="1">The sequence shown here is derived from an EMBL/GenBank/DDBJ whole genome shotgun (WGS) entry which is preliminary data.</text>
</comment>
<keyword evidence="2" id="KW-1185">Reference proteome</keyword>
<dbReference type="AlphaFoldDB" id="A0AAN6MFB8"/>
<dbReference type="EMBL" id="MU855839">
    <property type="protein sequence ID" value="KAK3899053.1"/>
    <property type="molecule type" value="Genomic_DNA"/>
</dbReference>
<name>A0AAN6MFB8_9PEZI</name>
<reference evidence="1" key="2">
    <citation type="submission" date="2023-05" db="EMBL/GenBank/DDBJ databases">
        <authorList>
            <consortium name="Lawrence Berkeley National Laboratory"/>
            <person name="Steindorff A."/>
            <person name="Hensen N."/>
            <person name="Bonometti L."/>
            <person name="Westerberg I."/>
            <person name="Brannstrom I.O."/>
            <person name="Guillou S."/>
            <person name="Cros-Aarteil S."/>
            <person name="Calhoun S."/>
            <person name="Haridas S."/>
            <person name="Kuo A."/>
            <person name="Mondo S."/>
            <person name="Pangilinan J."/>
            <person name="Riley R."/>
            <person name="Labutti K."/>
            <person name="Andreopoulos B."/>
            <person name="Lipzen A."/>
            <person name="Chen C."/>
            <person name="Yanf M."/>
            <person name="Daum C."/>
            <person name="Ng V."/>
            <person name="Clum A."/>
            <person name="Ohm R."/>
            <person name="Martin F."/>
            <person name="Silar P."/>
            <person name="Natvig D."/>
            <person name="Lalanne C."/>
            <person name="Gautier V."/>
            <person name="Ament-Velasquez S.L."/>
            <person name="Kruys A."/>
            <person name="Hutchinson M.I."/>
            <person name="Powell A.J."/>
            <person name="Barry K."/>
            <person name="Miller A.N."/>
            <person name="Grigoriev I.V."/>
            <person name="Debuchy R."/>
            <person name="Gladieux P."/>
            <person name="Thoren M.H."/>
            <person name="Johannesson H."/>
        </authorList>
    </citation>
    <scope>NUCLEOTIDE SEQUENCE</scope>
    <source>
        <strain evidence="1">CBS 103.79</strain>
    </source>
</reference>
<feature type="non-terminal residue" evidence="1">
    <location>
        <position position="60"/>
    </location>
</feature>
<proteinExistence type="predicted"/>
<protein>
    <submittedName>
        <fullName evidence="1">Uncharacterized protein</fullName>
    </submittedName>
</protein>
<sequence length="60" mass="7281">MFYYYYTRWKPVSPEARREGWTGYTGVLHEMVAEVPTRGRERLQRKLSFDIHCLIPSFVR</sequence>
<organism evidence="1 2">
    <name type="scientific">Staphylotrichum tortipilum</name>
    <dbReference type="NCBI Taxonomy" id="2831512"/>
    <lineage>
        <taxon>Eukaryota</taxon>
        <taxon>Fungi</taxon>
        <taxon>Dikarya</taxon>
        <taxon>Ascomycota</taxon>
        <taxon>Pezizomycotina</taxon>
        <taxon>Sordariomycetes</taxon>
        <taxon>Sordariomycetidae</taxon>
        <taxon>Sordariales</taxon>
        <taxon>Chaetomiaceae</taxon>
        <taxon>Staphylotrichum</taxon>
    </lineage>
</organism>
<dbReference type="Proteomes" id="UP001303889">
    <property type="component" value="Unassembled WGS sequence"/>
</dbReference>
<evidence type="ECO:0000313" key="2">
    <source>
        <dbReference type="Proteomes" id="UP001303889"/>
    </source>
</evidence>
<evidence type="ECO:0000313" key="1">
    <source>
        <dbReference type="EMBL" id="KAK3899053.1"/>
    </source>
</evidence>